<sequence length="404" mass="45434">MSFFKSLKVSASAGLNRLTKQKNNNNNNSNSRKEESPTTTTTTTPIETSDRHHHHHHRYSTYSNNCNGYNYEPQIAEPQQEPLLPQSTPNSNNNNRTNGSSSFGDGQSQQQQQQHVPFYCQLAHGSPTAVVQDFHCLRELYFKIAQAFHIRPEDILYCTLNTHKTEMSQVVSGEIGLNDFIFVHVKGRAKEIELVKTEQTLGLTLTDNGQGCVFVKRIRPNSIMDRLRVVQVGDHLEKLNGRSLVGRKHFEVAKLLKQIARGSSLLLRLVEPLGRAQGFALIGPRTAAAGPRSRANLANLYSLAHLYGSKCTLRFKADGFARIEEVNTDAASLLERIEQVNQALDDHLGISDYVLAGRLWDIAQNKINSMDLAKAIDSTMPDAYDFPDDFIFQVWKIAFEARKR</sequence>
<evidence type="ECO:0000313" key="4">
    <source>
        <dbReference type="EMBL" id="CAB0033115.1"/>
    </source>
</evidence>
<dbReference type="InterPro" id="IPR036034">
    <property type="entry name" value="PDZ_sf"/>
</dbReference>
<dbReference type="Proteomes" id="UP000479190">
    <property type="component" value="Unassembled WGS sequence"/>
</dbReference>
<name>A0A6H5I5B9_9HYME</name>
<proteinExistence type="inferred from homology"/>
<evidence type="ECO:0000256" key="1">
    <source>
        <dbReference type="ARBA" id="ARBA00009011"/>
    </source>
</evidence>
<reference evidence="4 5" key="1">
    <citation type="submission" date="2020-02" db="EMBL/GenBank/DDBJ databases">
        <authorList>
            <person name="Ferguson B K."/>
        </authorList>
    </citation>
    <scope>NUCLEOTIDE SEQUENCE [LARGE SCALE GENOMIC DNA]</scope>
</reference>
<dbReference type="InterPro" id="IPR001478">
    <property type="entry name" value="PDZ"/>
</dbReference>
<dbReference type="FunFam" id="2.30.42.10:FF:000097">
    <property type="entry name" value="PDZ domain-containing protein GIPC1 isoform 1"/>
    <property type="match status" value="1"/>
</dbReference>
<dbReference type="PANTHER" id="PTHR12259">
    <property type="entry name" value="RGS-GAIP INTERACTING PROTEIN GIPC"/>
    <property type="match status" value="1"/>
</dbReference>
<dbReference type="PANTHER" id="PTHR12259:SF1">
    <property type="entry name" value="GH21964P"/>
    <property type="match status" value="1"/>
</dbReference>
<dbReference type="SMART" id="SM00228">
    <property type="entry name" value="PDZ"/>
    <property type="match status" value="1"/>
</dbReference>
<dbReference type="CDD" id="cd06707">
    <property type="entry name" value="PDZ_GIPC"/>
    <property type="match status" value="1"/>
</dbReference>
<dbReference type="OrthoDB" id="6509831at2759"/>
<dbReference type="AlphaFoldDB" id="A0A6H5I5B9"/>
<keyword evidence="5" id="KW-1185">Reference proteome</keyword>
<feature type="domain" description="PDZ" evidence="3">
    <location>
        <begin position="191"/>
        <end position="271"/>
    </location>
</feature>
<evidence type="ECO:0000256" key="2">
    <source>
        <dbReference type="SAM" id="MobiDB-lite"/>
    </source>
</evidence>
<dbReference type="Pfam" id="PF25082">
    <property type="entry name" value="GIPC1_GH2"/>
    <property type="match status" value="1"/>
</dbReference>
<accession>A0A6H5I5B9</accession>
<dbReference type="Pfam" id="PF00595">
    <property type="entry name" value="PDZ"/>
    <property type="match status" value="1"/>
</dbReference>
<dbReference type="Pfam" id="PF25083">
    <property type="entry name" value="GIPC1_GH1"/>
    <property type="match status" value="1"/>
</dbReference>
<dbReference type="EMBL" id="CADCXV010000699">
    <property type="protein sequence ID" value="CAB0033115.1"/>
    <property type="molecule type" value="Genomic_DNA"/>
</dbReference>
<feature type="region of interest" description="Disordered" evidence="2">
    <location>
        <begin position="15"/>
        <end position="110"/>
    </location>
</feature>
<dbReference type="InterPro" id="IPR017379">
    <property type="entry name" value="GIPC1/2/3"/>
</dbReference>
<feature type="compositionally biased region" description="Low complexity" evidence="2">
    <location>
        <begin position="87"/>
        <end position="110"/>
    </location>
</feature>
<dbReference type="Gene3D" id="2.30.42.10">
    <property type="match status" value="1"/>
</dbReference>
<protein>
    <recommendedName>
        <fullName evidence="3">PDZ domain-containing protein</fullName>
    </recommendedName>
</protein>
<evidence type="ECO:0000259" key="3">
    <source>
        <dbReference type="PROSITE" id="PS50106"/>
    </source>
</evidence>
<evidence type="ECO:0000313" key="5">
    <source>
        <dbReference type="Proteomes" id="UP000479190"/>
    </source>
</evidence>
<dbReference type="InterPro" id="IPR055349">
    <property type="entry name" value="GH2_GIPC"/>
</dbReference>
<organism evidence="4 5">
    <name type="scientific">Trichogramma brassicae</name>
    <dbReference type="NCBI Taxonomy" id="86971"/>
    <lineage>
        <taxon>Eukaryota</taxon>
        <taxon>Metazoa</taxon>
        <taxon>Ecdysozoa</taxon>
        <taxon>Arthropoda</taxon>
        <taxon>Hexapoda</taxon>
        <taxon>Insecta</taxon>
        <taxon>Pterygota</taxon>
        <taxon>Neoptera</taxon>
        <taxon>Endopterygota</taxon>
        <taxon>Hymenoptera</taxon>
        <taxon>Apocrita</taxon>
        <taxon>Proctotrupomorpha</taxon>
        <taxon>Chalcidoidea</taxon>
        <taxon>Trichogrammatidae</taxon>
        <taxon>Trichogramma</taxon>
    </lineage>
</organism>
<gene>
    <name evidence="4" type="ORF">TBRA_LOCUS5035</name>
</gene>
<comment type="similarity">
    <text evidence="1">Belongs to the GIPC family.</text>
</comment>
<dbReference type="InterPro" id="IPR056814">
    <property type="entry name" value="GIPC1-3_GH1"/>
</dbReference>
<dbReference type="PROSITE" id="PS50106">
    <property type="entry name" value="PDZ"/>
    <property type="match status" value="1"/>
</dbReference>
<dbReference type="SUPFAM" id="SSF50156">
    <property type="entry name" value="PDZ domain-like"/>
    <property type="match status" value="1"/>
</dbReference>